<keyword evidence="7 9" id="KW-0802">TPR repeat</keyword>
<dbReference type="PROSITE" id="PS50005">
    <property type="entry name" value="TPR"/>
    <property type="match status" value="1"/>
</dbReference>
<evidence type="ECO:0000256" key="5">
    <source>
        <dbReference type="ARBA" id="ARBA00022737"/>
    </source>
</evidence>
<dbReference type="InterPro" id="IPR011990">
    <property type="entry name" value="TPR-like_helical_dom_sf"/>
</dbReference>
<feature type="domain" description="UNC-45/Cro1/She4 central" evidence="10">
    <location>
        <begin position="276"/>
        <end position="462"/>
    </location>
</feature>
<reference evidence="11" key="2">
    <citation type="submission" date="2025-08" db="UniProtKB">
        <authorList>
            <consortium name="Ensembl"/>
        </authorList>
    </citation>
    <scope>IDENTIFICATION</scope>
</reference>
<dbReference type="AlphaFoldDB" id="A0A668AHF0"/>
<dbReference type="SMART" id="SM00028">
    <property type="entry name" value="TPR"/>
    <property type="match status" value="2"/>
</dbReference>
<dbReference type="GO" id="GO:0007517">
    <property type="term" value="P:muscle organ development"/>
    <property type="evidence" value="ECO:0007669"/>
    <property type="project" value="UniProtKB-KW"/>
</dbReference>
<dbReference type="GO" id="GO:0030154">
    <property type="term" value="P:cell differentiation"/>
    <property type="evidence" value="ECO:0007669"/>
    <property type="project" value="UniProtKB-KW"/>
</dbReference>
<dbReference type="Gene3D" id="1.25.10.10">
    <property type="entry name" value="Leucine-rich Repeat Variant"/>
    <property type="match status" value="2"/>
</dbReference>
<evidence type="ECO:0000256" key="1">
    <source>
        <dbReference type="ARBA" id="ARBA00004556"/>
    </source>
</evidence>
<keyword evidence="4" id="KW-0517">Myogenesis</keyword>
<sequence length="916" mass="100524">MSEEGNNLFKAGDMHGAICCYTKALKLSDSQADCAVLHRNRSACYLKLEDYTKAEADASKALDADAADVKARFRRAQAFQKLGQLDQAFLDAQRCAQLEPKNKAFQDLLRQLGAQIQQKLNSTDARVQQMFSLLSDTSAKDSDRLKAAQNLVVLSRDEAGAELIFRNDGVRLIQKLLASKQEEVVLSALRTLVGLCTGHQSRVSVTLSSKIKQSFMGSGTSTVSLAACHLLQVMFEALTEGMKPSKELRSMLRHLLEMMPASSVSGSGRDSAINLLVKQVPRKSLKMPDNSVTLWVIDQGLKKILEVAGTVPELSDGPPLTDNSHMSCSVLLSKLYDDLKSDKERENFSKLCEEYVQQHFGQPGLESKLRAIQTVSVLLQGPSDVGNRTLEMSGMMDAVISLCASKDVTHQQVAVEALIHAAGKAKRASFITANGVALLKDLYKKSENDRIRVRALVGLCKLGSAGGTDFSMKQFAEGSTLKLAKQCRKWLCNESLPPTSRRWSVEGLAYLTFDADVKEDLVEDKNALQAMFELAKSEDKTVLFAVGSTLVNCTNSYDVEKPDPQMVELAKYAKQHVPEEHPKDSPSFVEKRLVKLLEAGVVSALVCMVKQESPALTESCRECIARVFLALVERQEDRGTVVAQGAGKALIPLASDNTDTGKIKAAQALAKITITSNPEIAFPGERIYEVVRPLVSLLSLECTLLQNFESLMALTNLAGISERLRQKIIKEKAVAKVEGYMFEEHELVRAAATECMCNMVLSTEVQKLFLATGNDRLKLLVLYSGEEDERLRKAAAGTLAMLTAEQPELCARIPATTTHWLEILQALLLSEIVDLRHRGVVIVHNMMQADKSLAETLMESEALEILSVLAKGGEAGPNPASKIAQHCLDKAIEYGIIKSREPLSRRAPCFHEEIGW</sequence>
<keyword evidence="3" id="KW-0963">Cytoplasm</keyword>
<evidence type="ECO:0000313" key="11">
    <source>
        <dbReference type="Ensembl" id="ENSMMDP00005054250.1"/>
    </source>
</evidence>
<evidence type="ECO:0000256" key="4">
    <source>
        <dbReference type="ARBA" id="ARBA00022541"/>
    </source>
</evidence>
<keyword evidence="5" id="KW-0677">Repeat</keyword>
<dbReference type="PANTHER" id="PTHR45994:SF3">
    <property type="entry name" value="PROTEIN UNC-45 HOMOLOG A"/>
    <property type="match status" value="1"/>
</dbReference>
<evidence type="ECO:0000256" key="3">
    <source>
        <dbReference type="ARBA" id="ARBA00022490"/>
    </source>
</evidence>
<evidence type="ECO:0000256" key="8">
    <source>
        <dbReference type="ARBA" id="ARBA00023186"/>
    </source>
</evidence>
<dbReference type="InterPro" id="IPR016024">
    <property type="entry name" value="ARM-type_fold"/>
</dbReference>
<evidence type="ECO:0000313" key="12">
    <source>
        <dbReference type="Proteomes" id="UP000472263"/>
    </source>
</evidence>
<keyword evidence="12" id="KW-1185">Reference proteome</keyword>
<dbReference type="GO" id="GO:0051879">
    <property type="term" value="F:Hsp90 protein binding"/>
    <property type="evidence" value="ECO:0007669"/>
    <property type="project" value="TreeGrafter"/>
</dbReference>
<dbReference type="Gene3D" id="1.25.40.10">
    <property type="entry name" value="Tetratricopeptide repeat domain"/>
    <property type="match status" value="1"/>
</dbReference>
<dbReference type="InterPro" id="IPR011989">
    <property type="entry name" value="ARM-like"/>
</dbReference>
<reference evidence="11" key="3">
    <citation type="submission" date="2025-09" db="UniProtKB">
        <authorList>
            <consortium name="Ensembl"/>
        </authorList>
    </citation>
    <scope>IDENTIFICATION</scope>
</reference>
<dbReference type="FunFam" id="1.25.10.10:FF:000043">
    <property type="entry name" value="Unc-45 myosin chaperone B"/>
    <property type="match status" value="1"/>
</dbReference>
<dbReference type="GeneTree" id="ENSGT00940000159320"/>
<dbReference type="Ensembl" id="ENSMMDT00005055297.1">
    <property type="protein sequence ID" value="ENSMMDP00005054250.1"/>
    <property type="gene ID" value="ENSMMDG00005024192.1"/>
</dbReference>
<dbReference type="PANTHER" id="PTHR45994">
    <property type="entry name" value="FI21225P1"/>
    <property type="match status" value="1"/>
</dbReference>
<reference evidence="11" key="1">
    <citation type="submission" date="2019-06" db="EMBL/GenBank/DDBJ databases">
        <authorList>
            <consortium name="Wellcome Sanger Institute Data Sharing"/>
        </authorList>
    </citation>
    <scope>NUCLEOTIDE SEQUENCE [LARGE SCALE GENOMIC DNA]</scope>
</reference>
<evidence type="ECO:0000256" key="7">
    <source>
        <dbReference type="ARBA" id="ARBA00022803"/>
    </source>
</evidence>
<organism evidence="11 12">
    <name type="scientific">Myripristis murdjan</name>
    <name type="common">pinecone soldierfish</name>
    <dbReference type="NCBI Taxonomy" id="586833"/>
    <lineage>
        <taxon>Eukaryota</taxon>
        <taxon>Metazoa</taxon>
        <taxon>Chordata</taxon>
        <taxon>Craniata</taxon>
        <taxon>Vertebrata</taxon>
        <taxon>Euteleostomi</taxon>
        <taxon>Actinopterygii</taxon>
        <taxon>Neopterygii</taxon>
        <taxon>Teleostei</taxon>
        <taxon>Neoteleostei</taxon>
        <taxon>Acanthomorphata</taxon>
        <taxon>Holocentriformes</taxon>
        <taxon>Holocentridae</taxon>
        <taxon>Myripristis</taxon>
    </lineage>
</organism>
<comment type="subcellular location">
    <subcellularLocation>
        <location evidence="1">Cytoplasm</location>
        <location evidence="1">Perinuclear region</location>
    </subcellularLocation>
</comment>
<gene>
    <name evidence="11" type="primary">UNC45A</name>
    <name evidence="11" type="synonym">unc45a</name>
</gene>
<keyword evidence="6" id="KW-0221">Differentiation</keyword>
<evidence type="ECO:0000256" key="6">
    <source>
        <dbReference type="ARBA" id="ARBA00022782"/>
    </source>
</evidence>
<dbReference type="InterPro" id="IPR019734">
    <property type="entry name" value="TPR_rpt"/>
</dbReference>
<proteinExistence type="predicted"/>
<dbReference type="SUPFAM" id="SSF48371">
    <property type="entry name" value="ARM repeat"/>
    <property type="match status" value="2"/>
</dbReference>
<dbReference type="SUPFAM" id="SSF48452">
    <property type="entry name" value="TPR-like"/>
    <property type="match status" value="1"/>
</dbReference>
<keyword evidence="8" id="KW-0143">Chaperone</keyword>
<dbReference type="Proteomes" id="UP000472263">
    <property type="component" value="Chromosome 6"/>
</dbReference>
<evidence type="ECO:0000259" key="10">
    <source>
        <dbReference type="Pfam" id="PF11701"/>
    </source>
</evidence>
<dbReference type="InterPro" id="IPR024660">
    <property type="entry name" value="UCS_central_dom"/>
</dbReference>
<dbReference type="FunFam" id="1.25.40.10:FF:000025">
    <property type="entry name" value="Unc-45 myosin chaperone B"/>
    <property type="match status" value="1"/>
</dbReference>
<dbReference type="Pfam" id="PF11701">
    <property type="entry name" value="UNC45-central"/>
    <property type="match status" value="1"/>
</dbReference>
<accession>A0A668AHF0</accession>
<evidence type="ECO:0000256" key="2">
    <source>
        <dbReference type="ARBA" id="ARBA00022473"/>
    </source>
</evidence>
<protein>
    <submittedName>
        <fullName evidence="11">Unc-45 myosin chaperone A</fullName>
    </submittedName>
</protein>
<name>A0A668AHF0_9TELE</name>
<keyword evidence="2" id="KW-0217">Developmental protein</keyword>
<dbReference type="GO" id="GO:0048471">
    <property type="term" value="C:perinuclear region of cytoplasm"/>
    <property type="evidence" value="ECO:0007669"/>
    <property type="project" value="UniProtKB-SubCell"/>
</dbReference>
<evidence type="ECO:0000256" key="9">
    <source>
        <dbReference type="PROSITE-ProRule" id="PRU00339"/>
    </source>
</evidence>
<feature type="repeat" description="TPR" evidence="9">
    <location>
        <begin position="69"/>
        <end position="102"/>
    </location>
</feature>